<feature type="signal peptide" evidence="1">
    <location>
        <begin position="1"/>
        <end position="15"/>
    </location>
</feature>
<dbReference type="Pfam" id="PF07679">
    <property type="entry name" value="I-set"/>
    <property type="match status" value="1"/>
</dbReference>
<dbReference type="EnsemblMetazoa" id="SMAR000529-RA">
    <property type="protein sequence ID" value="SMAR000529-PA"/>
    <property type="gene ID" value="SMAR000529"/>
</dbReference>
<dbReference type="CDD" id="cd00096">
    <property type="entry name" value="Ig"/>
    <property type="match status" value="1"/>
</dbReference>
<dbReference type="InterPro" id="IPR003598">
    <property type="entry name" value="Ig_sub2"/>
</dbReference>
<dbReference type="InterPro" id="IPR013098">
    <property type="entry name" value="Ig_I-set"/>
</dbReference>
<dbReference type="InterPro" id="IPR013783">
    <property type="entry name" value="Ig-like_fold"/>
</dbReference>
<feature type="domain" description="Ig-like" evidence="2">
    <location>
        <begin position="145"/>
        <end position="238"/>
    </location>
</feature>
<reference evidence="3" key="2">
    <citation type="submission" date="2015-02" db="UniProtKB">
        <authorList>
            <consortium name="EnsemblMetazoa"/>
        </authorList>
    </citation>
    <scope>IDENTIFICATION</scope>
</reference>
<reference evidence="4" key="1">
    <citation type="submission" date="2011-05" db="EMBL/GenBank/DDBJ databases">
        <authorList>
            <person name="Richards S.R."/>
            <person name="Qu J."/>
            <person name="Jiang H."/>
            <person name="Jhangiani S.N."/>
            <person name="Agravi P."/>
            <person name="Goodspeed R."/>
            <person name="Gross S."/>
            <person name="Mandapat C."/>
            <person name="Jackson L."/>
            <person name="Mathew T."/>
            <person name="Pu L."/>
            <person name="Thornton R."/>
            <person name="Saada N."/>
            <person name="Wilczek-Boney K.B."/>
            <person name="Lee S."/>
            <person name="Kovar C."/>
            <person name="Wu Y."/>
            <person name="Scherer S.E."/>
            <person name="Worley K.C."/>
            <person name="Muzny D.M."/>
            <person name="Gibbs R."/>
        </authorList>
    </citation>
    <scope>NUCLEOTIDE SEQUENCE</scope>
    <source>
        <strain evidence="4">Brora</strain>
    </source>
</reference>
<feature type="chain" id="PRO_5012633096" description="Ig-like domain-containing protein" evidence="1">
    <location>
        <begin position="16"/>
        <end position="400"/>
    </location>
</feature>
<evidence type="ECO:0000256" key="1">
    <source>
        <dbReference type="SAM" id="SignalP"/>
    </source>
</evidence>
<dbReference type="HOGENOM" id="CLU_689507_0_0_1"/>
<dbReference type="Proteomes" id="UP000014500">
    <property type="component" value="Unassembled WGS sequence"/>
</dbReference>
<evidence type="ECO:0000313" key="3">
    <source>
        <dbReference type="EnsemblMetazoa" id="SMAR000529-PA"/>
    </source>
</evidence>
<dbReference type="InterPro" id="IPR036179">
    <property type="entry name" value="Ig-like_dom_sf"/>
</dbReference>
<dbReference type="InterPro" id="IPR007110">
    <property type="entry name" value="Ig-like_dom"/>
</dbReference>
<dbReference type="SUPFAM" id="SSF48726">
    <property type="entry name" value="Immunoglobulin"/>
    <property type="match status" value="1"/>
</dbReference>
<keyword evidence="4" id="KW-1185">Reference proteome</keyword>
<dbReference type="Gene3D" id="2.60.40.10">
    <property type="entry name" value="Immunoglobulins"/>
    <property type="match status" value="1"/>
</dbReference>
<dbReference type="STRING" id="126957.T1II43"/>
<dbReference type="PROSITE" id="PS50835">
    <property type="entry name" value="IG_LIKE"/>
    <property type="match status" value="1"/>
</dbReference>
<keyword evidence="1" id="KW-0732">Signal</keyword>
<organism evidence="3 4">
    <name type="scientific">Strigamia maritima</name>
    <name type="common">European centipede</name>
    <name type="synonym">Geophilus maritimus</name>
    <dbReference type="NCBI Taxonomy" id="126957"/>
    <lineage>
        <taxon>Eukaryota</taxon>
        <taxon>Metazoa</taxon>
        <taxon>Ecdysozoa</taxon>
        <taxon>Arthropoda</taxon>
        <taxon>Myriapoda</taxon>
        <taxon>Chilopoda</taxon>
        <taxon>Pleurostigmophora</taxon>
        <taxon>Geophilomorpha</taxon>
        <taxon>Linotaeniidae</taxon>
        <taxon>Strigamia</taxon>
    </lineage>
</organism>
<evidence type="ECO:0000313" key="4">
    <source>
        <dbReference type="Proteomes" id="UP000014500"/>
    </source>
</evidence>
<proteinExistence type="predicted"/>
<evidence type="ECO:0000259" key="2">
    <source>
        <dbReference type="PROSITE" id="PS50835"/>
    </source>
</evidence>
<name>T1II43_STRMM</name>
<accession>T1II43</accession>
<dbReference type="EMBL" id="JH430102">
    <property type="status" value="NOT_ANNOTATED_CDS"/>
    <property type="molecule type" value="Genomic_DNA"/>
</dbReference>
<sequence length="400" mass="45514">MFTSILILAALMAEAGHVFVIRQEQIRSEKGTRTLFYATIIVCLLCVGQISLTTASSQIENSEILYSPIIQTNAVFAQLNTSFTIKCTCIGKNEKPLVKWYLPTDESGFLHYVTEDDINNGTKTTQILLLLVYKNQNLTSLLDKPILVSNSHLWDFGVGGSAVFNCKFDAKPIGEMQWYRNDHKLVPDAIRIIINQANVMDIQMSILTISGIVYKDYGLYTCLCENQFGYAKKQFQIQNDYGRLTDKCLDHVDCFVPYSFCNYQTKMCQCQIGYQQSLNTTASKCIKIARLNEGCTSNQDCVNKFAHCNLVCECDSNFIAIRTNSSYTCYPRYDAFGLSFQKRTEQVAFQIQIQSSSLITEPHKHKKQRDFREDYSYHIKPQVPAKASAPLSPNIYLREQ</sequence>
<dbReference type="AlphaFoldDB" id="T1II43"/>
<protein>
    <recommendedName>
        <fullName evidence="2">Ig-like domain-containing protein</fullName>
    </recommendedName>
</protein>
<dbReference type="SMART" id="SM00408">
    <property type="entry name" value="IGc2"/>
    <property type="match status" value="1"/>
</dbReference>